<dbReference type="AlphaFoldDB" id="I0WT14"/>
<reference evidence="2 3" key="1">
    <citation type="journal article" date="2012" name="J. Bacteriol.">
        <title>Draft genome sequence of the nitrophenol-degrading actinomycete Rhodococcus imtechensis RKJ300.</title>
        <authorList>
            <person name="Vikram S."/>
            <person name="Kumar S."/>
            <person name="Subramanian S."/>
            <person name="Raghava G.P."/>
        </authorList>
    </citation>
    <scope>NUCLEOTIDE SEQUENCE [LARGE SCALE GENOMIC DNA]</scope>
    <source>
        <strain evidence="2 3">RKJ300</strain>
    </source>
</reference>
<evidence type="ECO:0000313" key="3">
    <source>
        <dbReference type="Proteomes" id="UP000006447"/>
    </source>
</evidence>
<gene>
    <name evidence="2" type="ORF">W59_12716</name>
</gene>
<evidence type="ECO:0000256" key="1">
    <source>
        <dbReference type="SAM" id="MobiDB-lite"/>
    </source>
</evidence>
<evidence type="ECO:0000313" key="2">
    <source>
        <dbReference type="EMBL" id="EID79530.1"/>
    </source>
</evidence>
<dbReference type="EMBL" id="AJJH01000062">
    <property type="protein sequence ID" value="EID79530.1"/>
    <property type="molecule type" value="Genomic_DNA"/>
</dbReference>
<dbReference type="PATRIC" id="fig|1165867.3.peg.2580"/>
<name>I0WT14_RHOOP</name>
<sequence>MRGPRTRSRAGWMEVSRPRMRPNDPGGLTGKVVVESDEDLELGEGLVAGIDPAQGVRHGAGGIGDDERVSGVGFRLSGVQVGDAAHRQSGQVADLVAAYAGHGDRQGADRIGLVDDHQHRSVAGQAVEDRPQLRFVVRQRLVVDLLSGGGQSDGVVFAFADVDAAVHRIVRVHSGVVPCVSVGRSPIRHRRPAPTLQRDLPNFGWPCPY</sequence>
<comment type="caution">
    <text evidence="2">The sequence shown here is derived from an EMBL/GenBank/DDBJ whole genome shotgun (WGS) entry which is preliminary data.</text>
</comment>
<accession>I0WT14</accession>
<feature type="region of interest" description="Disordered" evidence="1">
    <location>
        <begin position="1"/>
        <end position="28"/>
    </location>
</feature>
<proteinExistence type="predicted"/>
<dbReference type="Proteomes" id="UP000006447">
    <property type="component" value="Unassembled WGS sequence"/>
</dbReference>
<organism evidence="2 3">
    <name type="scientific">Rhodococcus opacus RKJ300 = JCM 13270</name>
    <dbReference type="NCBI Taxonomy" id="1165867"/>
    <lineage>
        <taxon>Bacteria</taxon>
        <taxon>Bacillati</taxon>
        <taxon>Actinomycetota</taxon>
        <taxon>Actinomycetes</taxon>
        <taxon>Mycobacteriales</taxon>
        <taxon>Nocardiaceae</taxon>
        <taxon>Rhodococcus</taxon>
    </lineage>
</organism>
<protein>
    <submittedName>
        <fullName evidence="2">Uncharacterized protein</fullName>
    </submittedName>
</protein>